<comment type="caution">
    <text evidence="3">The sequence shown here is derived from an EMBL/GenBank/DDBJ whole genome shotgun (WGS) entry which is preliminary data.</text>
</comment>
<dbReference type="InterPro" id="IPR045865">
    <property type="entry name" value="ACT-like_dom_sf"/>
</dbReference>
<dbReference type="EMBL" id="VUMT01000010">
    <property type="protein sequence ID" value="MSS63842.1"/>
    <property type="molecule type" value="Genomic_DNA"/>
</dbReference>
<keyword evidence="4" id="KW-1185">Reference proteome</keyword>
<dbReference type="RefSeq" id="WP_154519252.1">
    <property type="nucleotide sequence ID" value="NZ_VUMT01000010.1"/>
</dbReference>
<name>A0A6L5XYK1_9FIRM</name>
<dbReference type="InterPro" id="IPR008310">
    <property type="entry name" value="UPF0735_ACT_dom-cont"/>
</dbReference>
<dbReference type="HAMAP" id="MF_00707">
    <property type="entry name" value="UPF0735"/>
    <property type="match status" value="1"/>
</dbReference>
<dbReference type="Proteomes" id="UP000482209">
    <property type="component" value="Unassembled WGS sequence"/>
</dbReference>
<organism evidence="3 4">
    <name type="scientific">Velocimicrobium porci</name>
    <dbReference type="NCBI Taxonomy" id="2606634"/>
    <lineage>
        <taxon>Bacteria</taxon>
        <taxon>Bacillati</taxon>
        <taxon>Bacillota</taxon>
        <taxon>Clostridia</taxon>
        <taxon>Lachnospirales</taxon>
        <taxon>Lachnospiraceae</taxon>
        <taxon>Velocimicrobium</taxon>
    </lineage>
</organism>
<dbReference type="NCBIfam" id="NF003361">
    <property type="entry name" value="PRK04435.1"/>
    <property type="match status" value="1"/>
</dbReference>
<evidence type="ECO:0000313" key="3">
    <source>
        <dbReference type="EMBL" id="MSS63842.1"/>
    </source>
</evidence>
<evidence type="ECO:0000259" key="2">
    <source>
        <dbReference type="PROSITE" id="PS51671"/>
    </source>
</evidence>
<sequence>MHDKDKYFIVKRKALPDVLVRVVEVNRILESDKTMTVQDAADAVGISRSSYYKYKDDIVPFHDTAKGKTITFMLQMADQPGLLSMVLNEIAKDGANVLTINQSIPINGIAPVTISVEILPTTVDVMVMLDAIESIRGIHSLKILARE</sequence>
<dbReference type="PIRSF" id="PIRSF025624">
    <property type="entry name" value="ACT_PheB"/>
    <property type="match status" value="1"/>
</dbReference>
<comment type="similarity">
    <text evidence="1">Belongs to the UPF0735 family.</text>
</comment>
<feature type="domain" description="ACT" evidence="2">
    <location>
        <begin position="71"/>
        <end position="146"/>
    </location>
</feature>
<proteinExistence type="inferred from homology"/>
<dbReference type="AlphaFoldDB" id="A0A6L5XYK1"/>
<gene>
    <name evidence="3" type="ORF">FYJ58_08125</name>
</gene>
<protein>
    <recommendedName>
        <fullName evidence="1">UPF0735 ACT domain-containing protein FYJ58_08125</fullName>
    </recommendedName>
</protein>
<evidence type="ECO:0000256" key="1">
    <source>
        <dbReference type="HAMAP-Rule" id="MF_00707"/>
    </source>
</evidence>
<dbReference type="SUPFAM" id="SSF55021">
    <property type="entry name" value="ACT-like"/>
    <property type="match status" value="1"/>
</dbReference>
<reference evidence="3 4" key="1">
    <citation type="submission" date="2019-08" db="EMBL/GenBank/DDBJ databases">
        <title>In-depth cultivation of the pig gut microbiome towards novel bacterial diversity and tailored functional studies.</title>
        <authorList>
            <person name="Wylensek D."/>
            <person name="Hitch T.C.A."/>
            <person name="Clavel T."/>
        </authorList>
    </citation>
    <scope>NUCLEOTIDE SEQUENCE [LARGE SCALE GENOMIC DNA]</scope>
    <source>
        <strain evidence="3 4">WCA-693-APC-MOT-I</strain>
    </source>
</reference>
<accession>A0A6L5XYK1</accession>
<evidence type="ECO:0000313" key="4">
    <source>
        <dbReference type="Proteomes" id="UP000482209"/>
    </source>
</evidence>
<dbReference type="InterPro" id="IPR002912">
    <property type="entry name" value="ACT_dom"/>
</dbReference>
<dbReference type="PROSITE" id="PS51671">
    <property type="entry name" value="ACT"/>
    <property type="match status" value="1"/>
</dbReference>